<dbReference type="NCBIfam" id="TIGR00206">
    <property type="entry name" value="fliF"/>
    <property type="match status" value="1"/>
</dbReference>
<dbReference type="GO" id="GO:0009431">
    <property type="term" value="C:bacterial-type flagellum basal body, MS ring"/>
    <property type="evidence" value="ECO:0007669"/>
    <property type="project" value="InterPro"/>
</dbReference>
<comment type="function">
    <text evidence="9">The M ring may be actively involved in energy transduction.</text>
</comment>
<dbReference type="InterPro" id="IPR013556">
    <property type="entry name" value="Flag_M-ring_C"/>
</dbReference>
<evidence type="ECO:0000313" key="14">
    <source>
        <dbReference type="EMBL" id="THD73802.1"/>
    </source>
</evidence>
<dbReference type="PRINTS" id="PR01009">
    <property type="entry name" value="FLGMRINGFLIF"/>
</dbReference>
<evidence type="ECO:0000256" key="10">
    <source>
        <dbReference type="SAM" id="MobiDB-lite"/>
    </source>
</evidence>
<keyword evidence="6 11" id="KW-1133">Transmembrane helix</keyword>
<feature type="domain" description="Flagellar M-ring C-terminal" evidence="13">
    <location>
        <begin position="233"/>
        <end position="394"/>
    </location>
</feature>
<keyword evidence="14" id="KW-0969">Cilium</keyword>
<keyword evidence="15" id="KW-1185">Reference proteome</keyword>
<proteinExistence type="inferred from homology"/>
<dbReference type="InterPro" id="IPR045851">
    <property type="entry name" value="AMP-bd_C_sf"/>
</dbReference>
<feature type="compositionally biased region" description="Polar residues" evidence="10">
    <location>
        <begin position="271"/>
        <end position="283"/>
    </location>
</feature>
<evidence type="ECO:0000259" key="12">
    <source>
        <dbReference type="Pfam" id="PF01514"/>
    </source>
</evidence>
<dbReference type="OrthoDB" id="9807026at2"/>
<comment type="subcellular location">
    <subcellularLocation>
        <location evidence="1 9">Bacterial flagellum basal body</location>
    </subcellularLocation>
    <subcellularLocation>
        <location evidence="2">Cell membrane</location>
        <topology evidence="2">Multi-pass membrane protein</topology>
    </subcellularLocation>
</comment>
<dbReference type="Proteomes" id="UP000306113">
    <property type="component" value="Unassembled WGS sequence"/>
</dbReference>
<dbReference type="Gene3D" id="3.30.300.30">
    <property type="match status" value="1"/>
</dbReference>
<feature type="compositionally biased region" description="Polar residues" evidence="10">
    <location>
        <begin position="481"/>
        <end position="493"/>
    </location>
</feature>
<keyword evidence="14" id="KW-0966">Cell projection</keyword>
<evidence type="ECO:0000256" key="6">
    <source>
        <dbReference type="ARBA" id="ARBA00022989"/>
    </source>
</evidence>
<evidence type="ECO:0000256" key="5">
    <source>
        <dbReference type="ARBA" id="ARBA00022692"/>
    </source>
</evidence>
<reference evidence="14 15" key="1">
    <citation type="submission" date="2019-04" db="EMBL/GenBank/DDBJ databases">
        <title>Draft genome sequence of Youngimonas vesicularis.</title>
        <authorList>
            <person name="Hameed A."/>
        </authorList>
    </citation>
    <scope>NUCLEOTIDE SEQUENCE [LARGE SCALE GENOMIC DNA]</scope>
    <source>
        <strain evidence="14 15">CC-AMW-E</strain>
    </source>
</reference>
<dbReference type="AlphaFoldDB" id="A0A4S3M8M5"/>
<dbReference type="PIRSF" id="PIRSF004862">
    <property type="entry name" value="FliF"/>
    <property type="match status" value="1"/>
</dbReference>
<comment type="similarity">
    <text evidence="3 9">Belongs to the FliF family.</text>
</comment>
<dbReference type="RefSeq" id="WP_136339015.1">
    <property type="nucleotide sequence ID" value="NZ_SSMD01000004.1"/>
</dbReference>
<evidence type="ECO:0000256" key="11">
    <source>
        <dbReference type="SAM" id="Phobius"/>
    </source>
</evidence>
<feature type="transmembrane region" description="Helical" evidence="11">
    <location>
        <begin position="17"/>
        <end position="37"/>
    </location>
</feature>
<dbReference type="GO" id="GO:0071973">
    <property type="term" value="P:bacterial-type flagellum-dependent cell motility"/>
    <property type="evidence" value="ECO:0007669"/>
    <property type="project" value="InterPro"/>
</dbReference>
<dbReference type="GO" id="GO:0005886">
    <property type="term" value="C:plasma membrane"/>
    <property type="evidence" value="ECO:0007669"/>
    <property type="project" value="UniProtKB-SubCell"/>
</dbReference>
<feature type="transmembrane region" description="Helical" evidence="11">
    <location>
        <begin position="419"/>
        <end position="441"/>
    </location>
</feature>
<dbReference type="InterPro" id="IPR006182">
    <property type="entry name" value="FliF_N_dom"/>
</dbReference>
<keyword evidence="8 9" id="KW-0975">Bacterial flagellum</keyword>
<evidence type="ECO:0000256" key="8">
    <source>
        <dbReference type="ARBA" id="ARBA00023143"/>
    </source>
</evidence>
<evidence type="ECO:0000256" key="1">
    <source>
        <dbReference type="ARBA" id="ARBA00004117"/>
    </source>
</evidence>
<evidence type="ECO:0000256" key="4">
    <source>
        <dbReference type="ARBA" id="ARBA00022475"/>
    </source>
</evidence>
<feature type="region of interest" description="Disordered" evidence="10">
    <location>
        <begin position="271"/>
        <end position="321"/>
    </location>
</feature>
<keyword evidence="14" id="KW-0282">Flagellum</keyword>
<feature type="region of interest" description="Disordered" evidence="10">
    <location>
        <begin position="446"/>
        <end position="493"/>
    </location>
</feature>
<evidence type="ECO:0000259" key="13">
    <source>
        <dbReference type="Pfam" id="PF08345"/>
    </source>
</evidence>
<evidence type="ECO:0000256" key="2">
    <source>
        <dbReference type="ARBA" id="ARBA00004651"/>
    </source>
</evidence>
<dbReference type="PANTHER" id="PTHR30046:SF0">
    <property type="entry name" value="FLAGELLAR M-RING PROTEIN"/>
    <property type="match status" value="1"/>
</dbReference>
<gene>
    <name evidence="14" type="primary">fliF</name>
    <name evidence="14" type="ORF">E7681_09300</name>
</gene>
<name>A0A4S3M8M5_9RHOB</name>
<dbReference type="InterPro" id="IPR000067">
    <property type="entry name" value="FlgMring_FliF"/>
</dbReference>
<keyword evidence="4" id="KW-1003">Cell membrane</keyword>
<organism evidence="14 15">
    <name type="scientific">Thalassobius vesicularis</name>
    <dbReference type="NCBI Taxonomy" id="1294297"/>
    <lineage>
        <taxon>Bacteria</taxon>
        <taxon>Pseudomonadati</taxon>
        <taxon>Pseudomonadota</taxon>
        <taxon>Alphaproteobacteria</taxon>
        <taxon>Rhodobacterales</taxon>
        <taxon>Roseobacteraceae</taxon>
        <taxon>Thalassovita</taxon>
    </lineage>
</organism>
<dbReference type="PANTHER" id="PTHR30046">
    <property type="entry name" value="FLAGELLAR M-RING PROTEIN"/>
    <property type="match status" value="1"/>
</dbReference>
<accession>A0A4S3M8M5</accession>
<keyword evidence="5 11" id="KW-0812">Transmembrane</keyword>
<keyword evidence="7 11" id="KW-0472">Membrane</keyword>
<dbReference type="InterPro" id="IPR043427">
    <property type="entry name" value="YscJ/FliF"/>
</dbReference>
<comment type="caution">
    <text evidence="14">The sequence shown here is derived from an EMBL/GenBank/DDBJ whole genome shotgun (WGS) entry which is preliminary data.</text>
</comment>
<dbReference type="EMBL" id="SSMD01000004">
    <property type="protein sequence ID" value="THD73802.1"/>
    <property type="molecule type" value="Genomic_DNA"/>
</dbReference>
<evidence type="ECO:0000256" key="7">
    <source>
        <dbReference type="ARBA" id="ARBA00023136"/>
    </source>
</evidence>
<dbReference type="Pfam" id="PF01514">
    <property type="entry name" value="YscJ_FliF"/>
    <property type="match status" value="1"/>
</dbReference>
<evidence type="ECO:0000313" key="15">
    <source>
        <dbReference type="Proteomes" id="UP000306113"/>
    </source>
</evidence>
<dbReference type="Pfam" id="PF08345">
    <property type="entry name" value="YscJ_FliF_C"/>
    <property type="match status" value="1"/>
</dbReference>
<evidence type="ECO:0000256" key="9">
    <source>
        <dbReference type="PIRNR" id="PIRNR004862"/>
    </source>
</evidence>
<feature type="domain" description="Flagellar M-ring N-terminal" evidence="12">
    <location>
        <begin position="38"/>
        <end position="208"/>
    </location>
</feature>
<sequence>MQQLQQVWSALDLRKRVIVGFATLAMFAAILAMSRMVTAPNMVLLYAGLENAAAGDVVQALEARGAPYSVRGTSIFVPNDQRDELRMTLASEGLPANGGSGYELLDNLTGFGTTAQMFNAAYWRAKEGELARTILASPNISKARVHIANTSATPFQRDLKPSASVSIIASGGLSPNQARAIRFLVASAVSGLQPDDVVVIDGVGNVLEVAEKNSANTGEDRSTELKDRVQRLLEARVGPNNAVVEVSVATINETESIQERLVDPKSRVLVSSDTEENTNNSRNGAGGDVTVASNLPSGDAAGGKDSSEQTNQTRERVSYDVSETRREVVRAPGAVKRLTVAVLVNGIMEPDANGTPTLKLREQEELESLRELVASAVGFDEERGDVITIKSMAFQPVIPMGTEATSSLLNIPPLDLTNVIKLALVAAVTLIMGLFVLRPILSNKDSRRPLPLPAPENSPSPALSGEIDESDSDLSNLPVVGSQNSSLIQGGRTQENAVERLRSLINDRRDETVEVLRMWLEDEEEEA</sequence>
<evidence type="ECO:0000256" key="3">
    <source>
        <dbReference type="ARBA" id="ARBA00007971"/>
    </source>
</evidence>
<dbReference type="GO" id="GO:0003774">
    <property type="term" value="F:cytoskeletal motor activity"/>
    <property type="evidence" value="ECO:0007669"/>
    <property type="project" value="InterPro"/>
</dbReference>
<protein>
    <recommendedName>
        <fullName evidence="9">Flagellar M-ring protein</fullName>
    </recommendedName>
</protein>